<reference evidence="4" key="1">
    <citation type="journal article" date="2019" name="Nat. Commun.">
        <title>The genome of broomcorn millet.</title>
        <authorList>
            <person name="Zou C."/>
            <person name="Miki D."/>
            <person name="Li D."/>
            <person name="Tang Q."/>
            <person name="Xiao L."/>
            <person name="Rajput S."/>
            <person name="Deng P."/>
            <person name="Jia W."/>
            <person name="Huang R."/>
            <person name="Zhang M."/>
            <person name="Sun Y."/>
            <person name="Hu J."/>
            <person name="Fu X."/>
            <person name="Schnable P.S."/>
            <person name="Li F."/>
            <person name="Zhang H."/>
            <person name="Feng B."/>
            <person name="Zhu X."/>
            <person name="Liu R."/>
            <person name="Schnable J.C."/>
            <person name="Zhu J.-K."/>
            <person name="Zhang H."/>
        </authorList>
    </citation>
    <scope>NUCLEOTIDE SEQUENCE [LARGE SCALE GENOMIC DNA]</scope>
</reference>
<evidence type="ECO:0000259" key="2">
    <source>
        <dbReference type="Pfam" id="PF03171"/>
    </source>
</evidence>
<feature type="domain" description="Isopenicillin N synthase-like Fe(2+) 2OG dioxygenase" evidence="2">
    <location>
        <begin position="196"/>
        <end position="239"/>
    </location>
</feature>
<comment type="caution">
    <text evidence="3">The sequence shown here is derived from an EMBL/GenBank/DDBJ whole genome shotgun (WGS) entry which is preliminary data.</text>
</comment>
<dbReference type="Proteomes" id="UP000275267">
    <property type="component" value="Unassembled WGS sequence"/>
</dbReference>
<name>A0A3L6TTY4_PANMI</name>
<gene>
    <name evidence="3" type="ORF">C2845_PM01G35120</name>
</gene>
<accession>A0A3L6TTY4</accession>
<keyword evidence="4" id="KW-1185">Reference proteome</keyword>
<dbReference type="Pfam" id="PF03171">
    <property type="entry name" value="2OG-FeII_Oxy"/>
    <property type="match status" value="1"/>
</dbReference>
<dbReference type="PANTHER" id="PTHR47990">
    <property type="entry name" value="2-OXOGLUTARATE (2OG) AND FE(II)-DEPENDENT OXYGENASE SUPERFAMILY PROTEIN-RELATED"/>
    <property type="match status" value="1"/>
</dbReference>
<feature type="compositionally biased region" description="Low complexity" evidence="1">
    <location>
        <begin position="262"/>
        <end position="271"/>
    </location>
</feature>
<evidence type="ECO:0000313" key="3">
    <source>
        <dbReference type="EMBL" id="RLN43076.1"/>
    </source>
</evidence>
<dbReference type="SUPFAM" id="SSF51197">
    <property type="entry name" value="Clavaminate synthase-like"/>
    <property type="match status" value="1"/>
</dbReference>
<dbReference type="AlphaFoldDB" id="A0A3L6TTY4"/>
<evidence type="ECO:0000313" key="4">
    <source>
        <dbReference type="Proteomes" id="UP000275267"/>
    </source>
</evidence>
<feature type="region of interest" description="Disordered" evidence="1">
    <location>
        <begin position="243"/>
        <end position="271"/>
    </location>
</feature>
<dbReference type="InterPro" id="IPR044861">
    <property type="entry name" value="IPNS-like_FE2OG_OXY"/>
</dbReference>
<protein>
    <submittedName>
        <fullName evidence="3">DIBOA-glucoside dioxygenase BX6-like</fullName>
    </submittedName>
</protein>
<evidence type="ECO:0000256" key="1">
    <source>
        <dbReference type="SAM" id="MobiDB-lite"/>
    </source>
</evidence>
<dbReference type="InterPro" id="IPR027443">
    <property type="entry name" value="IPNS-like_sf"/>
</dbReference>
<dbReference type="EMBL" id="PQIB02000001">
    <property type="protein sequence ID" value="RLN43076.1"/>
    <property type="molecule type" value="Genomic_DNA"/>
</dbReference>
<dbReference type="InterPro" id="IPR050231">
    <property type="entry name" value="Iron_ascorbate_oxido_reductase"/>
</dbReference>
<dbReference type="STRING" id="4540.A0A3L6TTY4"/>
<sequence length="271" mass="29344">MALHLRTVPPRRRPMVDRTVRSDRSRCARTVAELTAVHVRSSQAAADRQGGVNVQARGRCFGRHGTVAAADKGSTWAVLALSRWAGKKTVPVVDLLSSRAQTPWPSSAPRHARAASFFHVTNHRVPAGIVAAAAAGAFHEQPLAARSAFYSLHPVGSVAYSTVPITQRRGVVDAPILPWRDSLRVRFFGPGEPELGSLPARCRDALHMVSNVEFQSVEHRVVIKSNQDARVSIAVFFNPAKRGDSDRFGPLPELVTAEGLHSTETSRSSSS</sequence>
<dbReference type="Gene3D" id="2.60.120.330">
    <property type="entry name" value="B-lactam Antibiotic, Isopenicillin N Synthase, Chain"/>
    <property type="match status" value="1"/>
</dbReference>
<organism evidence="3 4">
    <name type="scientific">Panicum miliaceum</name>
    <name type="common">Proso millet</name>
    <name type="synonym">Broomcorn millet</name>
    <dbReference type="NCBI Taxonomy" id="4540"/>
    <lineage>
        <taxon>Eukaryota</taxon>
        <taxon>Viridiplantae</taxon>
        <taxon>Streptophyta</taxon>
        <taxon>Embryophyta</taxon>
        <taxon>Tracheophyta</taxon>
        <taxon>Spermatophyta</taxon>
        <taxon>Magnoliopsida</taxon>
        <taxon>Liliopsida</taxon>
        <taxon>Poales</taxon>
        <taxon>Poaceae</taxon>
        <taxon>PACMAD clade</taxon>
        <taxon>Panicoideae</taxon>
        <taxon>Panicodae</taxon>
        <taxon>Paniceae</taxon>
        <taxon>Panicinae</taxon>
        <taxon>Panicum</taxon>
        <taxon>Panicum sect. Panicum</taxon>
    </lineage>
</organism>
<dbReference type="GO" id="GO:0051213">
    <property type="term" value="F:dioxygenase activity"/>
    <property type="evidence" value="ECO:0007669"/>
    <property type="project" value="UniProtKB-KW"/>
</dbReference>
<proteinExistence type="predicted"/>